<evidence type="ECO:0008006" key="3">
    <source>
        <dbReference type="Google" id="ProtNLM"/>
    </source>
</evidence>
<dbReference type="EMBL" id="JEMA01000815">
    <property type="protein sequence ID" value="KYF65670.1"/>
    <property type="molecule type" value="Genomic_DNA"/>
</dbReference>
<comment type="caution">
    <text evidence="1">The sequence shown here is derived from an EMBL/GenBank/DDBJ whole genome shotgun (WGS) entry which is preliminary data.</text>
</comment>
<proteinExistence type="predicted"/>
<gene>
    <name evidence="1" type="ORF">BE15_25570</name>
</gene>
<dbReference type="AlphaFoldDB" id="A0A150QCG7"/>
<sequence length="117" mass="12559">MSEPPSSSSSQLIRIPIVLALDCSPSFLARCRRVAARARFLVRSCEAASAWAVAVRLRPLAIVLPSHLHDRAPRTFELLAEDAGARLVVVESEQLPAGELEGHITHAIGEASRARGA</sequence>
<accession>A0A150QCG7</accession>
<organism evidence="1 2">
    <name type="scientific">Sorangium cellulosum</name>
    <name type="common">Polyangium cellulosum</name>
    <dbReference type="NCBI Taxonomy" id="56"/>
    <lineage>
        <taxon>Bacteria</taxon>
        <taxon>Pseudomonadati</taxon>
        <taxon>Myxococcota</taxon>
        <taxon>Polyangia</taxon>
        <taxon>Polyangiales</taxon>
        <taxon>Polyangiaceae</taxon>
        <taxon>Sorangium</taxon>
    </lineage>
</organism>
<reference evidence="1 2" key="1">
    <citation type="submission" date="2014-02" db="EMBL/GenBank/DDBJ databases">
        <title>The small core and large imbalanced accessory genome model reveals a collaborative survival strategy of Sorangium cellulosum strains in nature.</title>
        <authorList>
            <person name="Han K."/>
            <person name="Peng R."/>
            <person name="Blom J."/>
            <person name="Li Y.-Z."/>
        </authorList>
    </citation>
    <scope>NUCLEOTIDE SEQUENCE [LARGE SCALE GENOMIC DNA]</scope>
    <source>
        <strain evidence="1 2">So0008-312</strain>
    </source>
</reference>
<name>A0A150QCG7_SORCE</name>
<dbReference type="Proteomes" id="UP000075260">
    <property type="component" value="Unassembled WGS sequence"/>
</dbReference>
<dbReference type="OrthoDB" id="5516236at2"/>
<evidence type="ECO:0000313" key="1">
    <source>
        <dbReference type="EMBL" id="KYF65670.1"/>
    </source>
</evidence>
<evidence type="ECO:0000313" key="2">
    <source>
        <dbReference type="Proteomes" id="UP000075260"/>
    </source>
</evidence>
<protein>
    <recommendedName>
        <fullName evidence="3">UspA domain-containing protein</fullName>
    </recommendedName>
</protein>